<dbReference type="Pfam" id="PF01507">
    <property type="entry name" value="PAPS_reduct"/>
    <property type="match status" value="1"/>
</dbReference>
<organism evidence="2 3">
    <name type="scientific">Chryseobacterium cheonjiense</name>
    <dbReference type="NCBI Taxonomy" id="2728845"/>
    <lineage>
        <taxon>Bacteria</taxon>
        <taxon>Pseudomonadati</taxon>
        <taxon>Bacteroidota</taxon>
        <taxon>Flavobacteriia</taxon>
        <taxon>Flavobacteriales</taxon>
        <taxon>Weeksellaceae</taxon>
        <taxon>Chryseobacterium group</taxon>
        <taxon>Chryseobacterium</taxon>
    </lineage>
</organism>
<keyword evidence="3" id="KW-1185">Reference proteome</keyword>
<dbReference type="InterPro" id="IPR050128">
    <property type="entry name" value="Sulfate_adenylyltrnsfr_sub2"/>
</dbReference>
<dbReference type="RefSeq" id="WP_169232183.1">
    <property type="nucleotide sequence ID" value="NZ_JABBGF010000003.1"/>
</dbReference>
<dbReference type="InterPro" id="IPR002500">
    <property type="entry name" value="PAPS_reduct_dom"/>
</dbReference>
<dbReference type="Proteomes" id="UP000552615">
    <property type="component" value="Unassembled WGS sequence"/>
</dbReference>
<feature type="domain" description="Phosphoadenosine phosphosulphate reductase" evidence="1">
    <location>
        <begin position="28"/>
        <end position="244"/>
    </location>
</feature>
<gene>
    <name evidence="2" type="ORF">HHL20_16035</name>
</gene>
<dbReference type="Gene3D" id="3.40.50.620">
    <property type="entry name" value="HUPs"/>
    <property type="match status" value="1"/>
</dbReference>
<evidence type="ECO:0000313" key="2">
    <source>
        <dbReference type="EMBL" id="NML58850.1"/>
    </source>
</evidence>
<evidence type="ECO:0000313" key="3">
    <source>
        <dbReference type="Proteomes" id="UP000552615"/>
    </source>
</evidence>
<dbReference type="SUPFAM" id="SSF52402">
    <property type="entry name" value="Adenine nucleotide alpha hydrolases-like"/>
    <property type="match status" value="1"/>
</dbReference>
<evidence type="ECO:0000259" key="1">
    <source>
        <dbReference type="Pfam" id="PF01507"/>
    </source>
</evidence>
<accession>A0A7Y0A8Y7</accession>
<dbReference type="GO" id="GO:0003824">
    <property type="term" value="F:catalytic activity"/>
    <property type="evidence" value="ECO:0007669"/>
    <property type="project" value="InterPro"/>
</dbReference>
<dbReference type="EMBL" id="JABBGF010000003">
    <property type="protein sequence ID" value="NML58850.1"/>
    <property type="molecule type" value="Genomic_DNA"/>
</dbReference>
<proteinExistence type="predicted"/>
<dbReference type="InterPro" id="IPR014729">
    <property type="entry name" value="Rossmann-like_a/b/a_fold"/>
</dbReference>
<dbReference type="PANTHER" id="PTHR43196">
    <property type="entry name" value="SULFATE ADENYLYLTRANSFERASE SUBUNIT 2"/>
    <property type="match status" value="1"/>
</dbReference>
<comment type="caution">
    <text evidence="2">The sequence shown here is derived from an EMBL/GenBank/DDBJ whole genome shotgun (WGS) entry which is preliminary data.</text>
</comment>
<reference evidence="2 3" key="1">
    <citation type="submission" date="2020-04" db="EMBL/GenBank/DDBJ databases">
        <title>Chryseobacterium sp. RJ-7-14 sp. nov., isolated from Jeju soil.</title>
        <authorList>
            <person name="Dahal R.H."/>
            <person name="Chaudhary D.K."/>
        </authorList>
    </citation>
    <scope>NUCLEOTIDE SEQUENCE [LARGE SCALE GENOMIC DNA]</scope>
    <source>
        <strain evidence="2 3">RJ-7-14</strain>
    </source>
</reference>
<dbReference type="PANTHER" id="PTHR43196:SF2">
    <property type="entry name" value="PHOSPHOADENOSINE PHOSPHOSULFATE REDUCTASE"/>
    <property type="match status" value="1"/>
</dbReference>
<name>A0A7Y0A8Y7_9FLAO</name>
<dbReference type="AlphaFoldDB" id="A0A7Y0A8Y7"/>
<protein>
    <submittedName>
        <fullName evidence="2">Phosphoadenosine phosphosulfate reductase family protein</fullName>
    </submittedName>
</protein>
<sequence>MSIRNKNNEVISYIKKEYLKSENDWHLGFSGGKDSSASLKLIYSAVKELDYYHKKIYVLFCDTGVENPIISQYVYDLFDKLQKENDAENLPFTFKILKPKLNDRFFVKVIGRGYPTPTNIFRWCTKKLRVDPINNFIQSEKSSFVILGVRLNESQQRDRTINKYKLEEKFLLKQNNSVNRIIFSPILYHDLEEVWMTINSLKYPISLNAIEIRKIYKDAESDCTSIRLKNQACGSSRFGCWTCTVVRKDKSIANLISNGYDQLEEMHEFRNWIAEFRDNINYRCKYRRNGQKSLGPITLEGRKVILEKLLKIQYESNFNLIDKEEIDLIYELWEKDKKSSNYREY</sequence>